<sequence>MGCHCRLCRGEERDPACRDTACREPRSREVPAAREGGHSGGLCGQAWRDESSPCGAMGGGEEHAQRWQAASRSRCRRALLLDRSSVAVEPRQAASRDRWSGPGDTRCPAEAAAALDLRGSSALATAGETVGLRHAASTTAIQSVRTAPSAATAKLAPCPPNEKGKTAASAVHRSRSKAMSCD</sequence>
<dbReference type="GeneID" id="37267226"/>
<evidence type="ECO:0000313" key="2">
    <source>
        <dbReference type="EMBL" id="PWN98305.1"/>
    </source>
</evidence>
<keyword evidence="3" id="KW-1185">Reference proteome</keyword>
<dbReference type="RefSeq" id="XP_025598584.1">
    <property type="nucleotide sequence ID" value="XM_025739680.1"/>
</dbReference>
<name>A0A316ZDE2_9BASI</name>
<evidence type="ECO:0000256" key="1">
    <source>
        <dbReference type="SAM" id="MobiDB-lite"/>
    </source>
</evidence>
<feature type="region of interest" description="Disordered" evidence="1">
    <location>
        <begin position="143"/>
        <end position="182"/>
    </location>
</feature>
<gene>
    <name evidence="2" type="ORF">FA09DRAFT_24856</name>
</gene>
<feature type="region of interest" description="Disordered" evidence="1">
    <location>
        <begin position="86"/>
        <end position="107"/>
    </location>
</feature>
<dbReference type="AlphaFoldDB" id="A0A316ZDE2"/>
<dbReference type="EMBL" id="KZ819292">
    <property type="protein sequence ID" value="PWN98305.1"/>
    <property type="molecule type" value="Genomic_DNA"/>
</dbReference>
<evidence type="ECO:0000313" key="3">
    <source>
        <dbReference type="Proteomes" id="UP000245946"/>
    </source>
</evidence>
<feature type="region of interest" description="Disordered" evidence="1">
    <location>
        <begin position="21"/>
        <end position="44"/>
    </location>
</feature>
<organism evidence="2 3">
    <name type="scientific">Tilletiopsis washingtonensis</name>
    <dbReference type="NCBI Taxonomy" id="58919"/>
    <lineage>
        <taxon>Eukaryota</taxon>
        <taxon>Fungi</taxon>
        <taxon>Dikarya</taxon>
        <taxon>Basidiomycota</taxon>
        <taxon>Ustilaginomycotina</taxon>
        <taxon>Exobasidiomycetes</taxon>
        <taxon>Entylomatales</taxon>
        <taxon>Entylomatales incertae sedis</taxon>
        <taxon>Tilletiopsis</taxon>
    </lineage>
</organism>
<accession>A0A316ZDE2</accession>
<protein>
    <submittedName>
        <fullName evidence="2">Uncharacterized protein</fullName>
    </submittedName>
</protein>
<feature type="compositionally biased region" description="Basic and acidic residues" evidence="1">
    <location>
        <begin position="21"/>
        <end position="37"/>
    </location>
</feature>
<proteinExistence type="predicted"/>
<reference evidence="2 3" key="1">
    <citation type="journal article" date="2018" name="Mol. Biol. Evol.">
        <title>Broad Genomic Sampling Reveals a Smut Pathogenic Ancestry of the Fungal Clade Ustilaginomycotina.</title>
        <authorList>
            <person name="Kijpornyongpan T."/>
            <person name="Mondo S.J."/>
            <person name="Barry K."/>
            <person name="Sandor L."/>
            <person name="Lee J."/>
            <person name="Lipzen A."/>
            <person name="Pangilinan J."/>
            <person name="LaButti K."/>
            <person name="Hainaut M."/>
            <person name="Henrissat B."/>
            <person name="Grigoriev I.V."/>
            <person name="Spatafora J.W."/>
            <person name="Aime M.C."/>
        </authorList>
    </citation>
    <scope>NUCLEOTIDE SEQUENCE [LARGE SCALE GENOMIC DNA]</scope>
    <source>
        <strain evidence="2 3">MCA 4186</strain>
    </source>
</reference>
<dbReference type="Proteomes" id="UP000245946">
    <property type="component" value="Unassembled WGS sequence"/>
</dbReference>